<keyword evidence="3" id="KW-1185">Reference proteome</keyword>
<feature type="region of interest" description="Disordered" evidence="1">
    <location>
        <begin position="32"/>
        <end position="56"/>
    </location>
</feature>
<comment type="caution">
    <text evidence="2">The sequence shown here is derived from an EMBL/GenBank/DDBJ whole genome shotgun (WGS) entry which is preliminary data.</text>
</comment>
<sequence>MWGLVKIEDFQTMTGVAWCDVEAGIMEPDEFNARAQRKSRAGKDAQSPDEMGERPSPSRWVVTLFEKQFCKTFADKLEKGWDLKEMDAPLLEPLEPRKAMVELATEFYNLMIQKPVGGAATLIIKATETEKQSWALNSAEECQAFRQRQRAEKVLQRKKVHRGKRPSGDKYRKEGASVPVDGTDPGSDPAEAGL</sequence>
<dbReference type="Proteomes" id="UP001166286">
    <property type="component" value="Unassembled WGS sequence"/>
</dbReference>
<name>A0AA39R7D7_9LECA</name>
<feature type="compositionally biased region" description="Basic residues" evidence="1">
    <location>
        <begin position="156"/>
        <end position="165"/>
    </location>
</feature>
<gene>
    <name evidence="2" type="ORF">JMJ35_003290</name>
</gene>
<feature type="region of interest" description="Disordered" evidence="1">
    <location>
        <begin position="153"/>
        <end position="194"/>
    </location>
</feature>
<organism evidence="2 3">
    <name type="scientific">Cladonia borealis</name>
    <dbReference type="NCBI Taxonomy" id="184061"/>
    <lineage>
        <taxon>Eukaryota</taxon>
        <taxon>Fungi</taxon>
        <taxon>Dikarya</taxon>
        <taxon>Ascomycota</taxon>
        <taxon>Pezizomycotina</taxon>
        <taxon>Lecanoromycetes</taxon>
        <taxon>OSLEUM clade</taxon>
        <taxon>Lecanoromycetidae</taxon>
        <taxon>Lecanorales</taxon>
        <taxon>Lecanorineae</taxon>
        <taxon>Cladoniaceae</taxon>
        <taxon>Cladonia</taxon>
    </lineage>
</organism>
<protein>
    <submittedName>
        <fullName evidence="2">Uncharacterized protein</fullName>
    </submittedName>
</protein>
<accession>A0AA39R7D7</accession>
<reference evidence="2" key="1">
    <citation type="submission" date="2023-03" db="EMBL/GenBank/DDBJ databases">
        <title>Complete genome of Cladonia borealis.</title>
        <authorList>
            <person name="Park H."/>
        </authorList>
    </citation>
    <scope>NUCLEOTIDE SEQUENCE</scope>
    <source>
        <strain evidence="2">ANT050790</strain>
    </source>
</reference>
<dbReference type="EMBL" id="JAFEKC020000005">
    <property type="protein sequence ID" value="KAK0514673.1"/>
    <property type="molecule type" value="Genomic_DNA"/>
</dbReference>
<evidence type="ECO:0000256" key="1">
    <source>
        <dbReference type="SAM" id="MobiDB-lite"/>
    </source>
</evidence>
<evidence type="ECO:0000313" key="3">
    <source>
        <dbReference type="Proteomes" id="UP001166286"/>
    </source>
</evidence>
<dbReference type="AlphaFoldDB" id="A0AA39R7D7"/>
<evidence type="ECO:0000313" key="2">
    <source>
        <dbReference type="EMBL" id="KAK0514673.1"/>
    </source>
</evidence>
<feature type="compositionally biased region" description="Basic and acidic residues" evidence="1">
    <location>
        <begin position="166"/>
        <end position="175"/>
    </location>
</feature>
<proteinExistence type="predicted"/>